<dbReference type="PANTHER" id="PTHR43300:SF7">
    <property type="entry name" value="UDP-N-ACETYLBACILLOSAMINE N-ACETYLTRANSFERASE"/>
    <property type="match status" value="1"/>
</dbReference>
<feature type="binding site" evidence="6">
    <location>
        <position position="165"/>
    </location>
    <ligand>
        <name>acetyl-CoA</name>
        <dbReference type="ChEBI" id="CHEBI:57288"/>
    </ligand>
</feature>
<evidence type="ECO:0000256" key="5">
    <source>
        <dbReference type="PIRSR" id="PIRSR620019-1"/>
    </source>
</evidence>
<reference evidence="8 9" key="1">
    <citation type="submission" date="2020-08" db="EMBL/GenBank/DDBJ databases">
        <title>Genomic Encyclopedia of Type Strains, Phase III (KMG-III): the genomes of soil and plant-associated and newly described type strains.</title>
        <authorList>
            <person name="Whitman W."/>
        </authorList>
    </citation>
    <scope>NUCLEOTIDE SEQUENCE [LARGE SCALE GENOMIC DNA]</scope>
    <source>
        <strain evidence="8 9">CECT 7282</strain>
    </source>
</reference>
<evidence type="ECO:0000313" key="9">
    <source>
        <dbReference type="Proteomes" id="UP000547614"/>
    </source>
</evidence>
<dbReference type="CDD" id="cd03360">
    <property type="entry name" value="LbH_AT_putative"/>
    <property type="match status" value="1"/>
</dbReference>
<evidence type="ECO:0000256" key="1">
    <source>
        <dbReference type="ARBA" id="ARBA00007274"/>
    </source>
</evidence>
<evidence type="ECO:0000256" key="2">
    <source>
        <dbReference type="ARBA" id="ARBA00022679"/>
    </source>
</evidence>
<evidence type="ECO:0000313" key="8">
    <source>
        <dbReference type="EMBL" id="MBB3189413.1"/>
    </source>
</evidence>
<feature type="binding site" evidence="6">
    <location>
        <position position="68"/>
    </location>
    <ligand>
        <name>substrate</name>
    </ligand>
</feature>
<name>A0A839V0Y1_9GAMM</name>
<feature type="site" description="Increases basicity of active site His" evidence="5">
    <location>
        <position position="136"/>
    </location>
</feature>
<evidence type="ECO:0000256" key="3">
    <source>
        <dbReference type="ARBA" id="ARBA00022737"/>
    </source>
</evidence>
<dbReference type="RefSeq" id="WP_183324165.1">
    <property type="nucleotide sequence ID" value="NZ_JACHXP010000002.1"/>
</dbReference>
<accession>A0A839V0Y1</accession>
<dbReference type="InterPro" id="IPR011004">
    <property type="entry name" value="Trimer_LpxA-like_sf"/>
</dbReference>
<evidence type="ECO:0000256" key="6">
    <source>
        <dbReference type="PIRSR" id="PIRSR620019-2"/>
    </source>
</evidence>
<feature type="active site" description="Proton acceptor" evidence="5">
    <location>
        <position position="135"/>
    </location>
</feature>
<feature type="domain" description="PglD N-terminal" evidence="7">
    <location>
        <begin position="4"/>
        <end position="78"/>
    </location>
</feature>
<dbReference type="Proteomes" id="UP000547614">
    <property type="component" value="Unassembled WGS sequence"/>
</dbReference>
<dbReference type="InterPro" id="IPR001451">
    <property type="entry name" value="Hexapep"/>
</dbReference>
<gene>
    <name evidence="8" type="ORF">FHR94_000635</name>
</gene>
<dbReference type="SUPFAM" id="SSF51161">
    <property type="entry name" value="Trimeric LpxA-like enzymes"/>
    <property type="match status" value="1"/>
</dbReference>
<keyword evidence="3" id="KW-0677">Repeat</keyword>
<sequence>MRTLAILGAGGHGKVVADCAELIRWDKIHFYDDAWPEKAKDEHWPVLGNTQGLLERARQYAGVFVAIGDGRRRCERIDELHHQGAHVVTLLHPRAAVSRYAVLGMGSVMVAGAVINAFARTERGCVINTAATVGHDCTLGIGVHVAPGANIAGNVVIEDHAWIGIGARIIQGIQVGAGAVIGAGATVIDHVPAGVTVVGTPARPVGRKTAQRSISHWAVSARN</sequence>
<dbReference type="InterPro" id="IPR020019">
    <property type="entry name" value="AcTrfase_PglD-like"/>
</dbReference>
<dbReference type="Pfam" id="PF17836">
    <property type="entry name" value="PglD_N"/>
    <property type="match status" value="1"/>
</dbReference>
<dbReference type="Gene3D" id="3.40.50.20">
    <property type="match status" value="1"/>
</dbReference>
<comment type="similarity">
    <text evidence="1">Belongs to the transferase hexapeptide repeat family.</text>
</comment>
<dbReference type="GO" id="GO:0016746">
    <property type="term" value="F:acyltransferase activity"/>
    <property type="evidence" value="ECO:0007669"/>
    <property type="project" value="UniProtKB-KW"/>
</dbReference>
<dbReference type="InterPro" id="IPR041561">
    <property type="entry name" value="PglD_N"/>
</dbReference>
<dbReference type="Pfam" id="PF00132">
    <property type="entry name" value="Hexapep"/>
    <property type="match status" value="1"/>
</dbReference>
<dbReference type="PANTHER" id="PTHR43300">
    <property type="entry name" value="ACETYLTRANSFERASE"/>
    <property type="match status" value="1"/>
</dbReference>
<feature type="binding site" evidence="6">
    <location>
        <position position="144"/>
    </location>
    <ligand>
        <name>acetyl-CoA</name>
        <dbReference type="ChEBI" id="CHEBI:57288"/>
    </ligand>
</feature>
<keyword evidence="9" id="KW-1185">Reference proteome</keyword>
<keyword evidence="4 8" id="KW-0012">Acyltransferase</keyword>
<organism evidence="8 9">
    <name type="scientific">Halomonas cerina</name>
    <dbReference type="NCBI Taxonomy" id="447424"/>
    <lineage>
        <taxon>Bacteria</taxon>
        <taxon>Pseudomonadati</taxon>
        <taxon>Pseudomonadota</taxon>
        <taxon>Gammaproteobacteria</taxon>
        <taxon>Oceanospirillales</taxon>
        <taxon>Halomonadaceae</taxon>
        <taxon>Halomonas</taxon>
    </lineage>
</organism>
<dbReference type="Gene3D" id="2.160.10.10">
    <property type="entry name" value="Hexapeptide repeat proteins"/>
    <property type="match status" value="1"/>
</dbReference>
<dbReference type="InterPro" id="IPR050179">
    <property type="entry name" value="Trans_hexapeptide_repeat"/>
</dbReference>
<dbReference type="InterPro" id="IPR018357">
    <property type="entry name" value="Hexapep_transf_CS"/>
</dbReference>
<dbReference type="AlphaFoldDB" id="A0A839V0Y1"/>
<keyword evidence="2 8" id="KW-0808">Transferase</keyword>
<comment type="caution">
    <text evidence="8">The sequence shown here is derived from an EMBL/GenBank/DDBJ whole genome shotgun (WGS) entry which is preliminary data.</text>
</comment>
<dbReference type="EMBL" id="JACHXP010000002">
    <property type="protein sequence ID" value="MBB3189413.1"/>
    <property type="molecule type" value="Genomic_DNA"/>
</dbReference>
<proteinExistence type="inferred from homology"/>
<dbReference type="NCBIfam" id="TIGR03570">
    <property type="entry name" value="NeuD_NnaD"/>
    <property type="match status" value="1"/>
</dbReference>
<evidence type="ECO:0000256" key="4">
    <source>
        <dbReference type="ARBA" id="ARBA00023315"/>
    </source>
</evidence>
<protein>
    <submittedName>
        <fullName evidence="8">Sugar O-acyltransferase (Sialic acid O-acetyltransferase NeuD family)</fullName>
    </submittedName>
</protein>
<dbReference type="PROSITE" id="PS00101">
    <property type="entry name" value="HEXAPEP_TRANSFERASES"/>
    <property type="match status" value="1"/>
</dbReference>
<evidence type="ECO:0000259" key="7">
    <source>
        <dbReference type="Pfam" id="PF17836"/>
    </source>
</evidence>